<feature type="binding site" description="covalent" evidence="21">
    <location>
        <position position="219"/>
    </location>
    <ligand>
        <name>heme c</name>
        <dbReference type="ChEBI" id="CHEBI:61717"/>
        <label>2</label>
    </ligand>
</feature>
<keyword evidence="18 19" id="KW-0472">Membrane</keyword>
<comment type="pathway">
    <text evidence="2 19">Energy metabolism; oxidative phosphorylation.</text>
</comment>
<dbReference type="PIRSF" id="PIRSF000006">
    <property type="entry name" value="Cbb3-Cox_fixP"/>
    <property type="match status" value="1"/>
</dbReference>
<evidence type="ECO:0000313" key="24">
    <source>
        <dbReference type="EMBL" id="SMX29313.1"/>
    </source>
</evidence>
<accession>A0A238JFZ7</accession>
<dbReference type="UniPathway" id="UPA00705"/>
<dbReference type="PROSITE" id="PS51007">
    <property type="entry name" value="CYTC"/>
    <property type="match status" value="2"/>
</dbReference>
<evidence type="ECO:0000256" key="5">
    <source>
        <dbReference type="ARBA" id="ARBA00022475"/>
    </source>
</evidence>
<dbReference type="GO" id="GO:0020037">
    <property type="term" value="F:heme binding"/>
    <property type="evidence" value="ECO:0007669"/>
    <property type="project" value="InterPro"/>
</dbReference>
<dbReference type="GO" id="GO:0006119">
    <property type="term" value="P:oxidative phosphorylation"/>
    <property type="evidence" value="ECO:0007669"/>
    <property type="project" value="UniProtKB-UniPathway"/>
</dbReference>
<keyword evidence="6 19" id="KW-0997">Cell inner membrane</keyword>
<dbReference type="InterPro" id="IPR032858">
    <property type="entry name" value="CcoP_N"/>
</dbReference>
<evidence type="ECO:0000256" key="4">
    <source>
        <dbReference type="ARBA" id="ARBA00022448"/>
    </source>
</evidence>
<sequence>MTPEKDPISGRETTGHEWNGIKELNTPIPKAFRLWLWISIAVAALYWVFYPSFPYGADYLHGALGYSSREAVQVAVAEGAATRAEAFDIFETKDVNELAEMPELQAQFEGEIAVLYRDNCAACHGRDAKGQKGFPDLTDAHWLWSGSPEEIEYTLQVGINSAHEDTRIAEMPAIGRDEWLEQAEISDVIDYVLSLSGQEHDAEAAARGIDLFAENCASCHNGEGVGGYENGAPDLTDSAWLYGGTRADLRETLQHGRAGVMPAWSDRLSAAEIRKLTLYLLWQGQGDGNS</sequence>
<dbReference type="PRINTS" id="PR00605">
    <property type="entry name" value="CYTCHROMECIC"/>
</dbReference>
<comment type="cofactor">
    <cofactor evidence="19 21">
        <name>heme c</name>
        <dbReference type="ChEBI" id="CHEBI:61717"/>
    </cofactor>
    <text evidence="19 21">Binds 2 heme C groups per subunit.</text>
</comment>
<keyword evidence="10 19" id="KW-0479">Metal-binding</keyword>
<dbReference type="OrthoDB" id="9811281at2"/>
<comment type="subunit">
    <text evidence="19">Component of the cbb3-type cytochrome c oxidase.</text>
</comment>
<evidence type="ECO:0000256" key="16">
    <source>
        <dbReference type="ARBA" id="ARBA00023004"/>
    </source>
</evidence>
<dbReference type="NCBIfam" id="TIGR00782">
    <property type="entry name" value="ccoP"/>
    <property type="match status" value="1"/>
</dbReference>
<feature type="binding site" description="covalent" evidence="21">
    <location>
        <position position="120"/>
    </location>
    <ligand>
        <name>heme c</name>
        <dbReference type="ChEBI" id="CHEBI:61717"/>
        <label>1</label>
    </ligand>
</feature>
<evidence type="ECO:0000256" key="20">
    <source>
        <dbReference type="PIRSR" id="PIRSR000006-1"/>
    </source>
</evidence>
<feature type="binding site" description="axial binding residue" evidence="20">
    <location>
        <position position="220"/>
    </location>
    <ligand>
        <name>heme c</name>
        <dbReference type="ChEBI" id="CHEBI:61717"/>
        <label>2</label>
    </ligand>
    <ligandPart>
        <name>Fe</name>
        <dbReference type="ChEBI" id="CHEBI:18248"/>
    </ligandPart>
</feature>
<keyword evidence="5 19" id="KW-1003">Cell membrane</keyword>
<keyword evidence="12 19" id="KW-0375">Hydrogen ion transport</keyword>
<evidence type="ECO:0000256" key="15">
    <source>
        <dbReference type="ARBA" id="ARBA00023002"/>
    </source>
</evidence>
<dbReference type="GO" id="GO:0005506">
    <property type="term" value="F:iron ion binding"/>
    <property type="evidence" value="ECO:0007669"/>
    <property type="project" value="InterPro"/>
</dbReference>
<proteinExistence type="inferred from homology"/>
<feature type="binding site" description="covalent" evidence="21">
    <location>
        <position position="123"/>
    </location>
    <ligand>
        <name>heme c</name>
        <dbReference type="ChEBI" id="CHEBI:61717"/>
        <label>1</label>
    </ligand>
</feature>
<keyword evidence="14 22" id="KW-1133">Transmembrane helix</keyword>
<evidence type="ECO:0000256" key="14">
    <source>
        <dbReference type="ARBA" id="ARBA00022989"/>
    </source>
</evidence>
<evidence type="ECO:0000259" key="23">
    <source>
        <dbReference type="PROSITE" id="PS51007"/>
    </source>
</evidence>
<evidence type="ECO:0000256" key="21">
    <source>
        <dbReference type="PIRSR" id="PIRSR000006-2"/>
    </source>
</evidence>
<dbReference type="InterPro" id="IPR038414">
    <property type="entry name" value="CcoP_N_sf"/>
</dbReference>
<evidence type="ECO:0000256" key="17">
    <source>
        <dbReference type="ARBA" id="ARBA00023065"/>
    </source>
</evidence>
<keyword evidence="8 19" id="KW-0679">Respiratory chain</keyword>
<organism evidence="24 25">
    <name type="scientific">Pelagimonas phthalicica</name>
    <dbReference type="NCBI Taxonomy" id="1037362"/>
    <lineage>
        <taxon>Bacteria</taxon>
        <taxon>Pseudomonadati</taxon>
        <taxon>Pseudomonadota</taxon>
        <taxon>Alphaproteobacteria</taxon>
        <taxon>Rhodobacterales</taxon>
        <taxon>Roseobacteraceae</taxon>
        <taxon>Pelagimonas</taxon>
    </lineage>
</organism>
<evidence type="ECO:0000256" key="19">
    <source>
        <dbReference type="PIRNR" id="PIRNR000006"/>
    </source>
</evidence>
<dbReference type="InterPro" id="IPR050597">
    <property type="entry name" value="Cytochrome_c_Oxidase_Subunit"/>
</dbReference>
<keyword evidence="17 19" id="KW-0406">Ion transport</keyword>
<dbReference type="Pfam" id="PF00034">
    <property type="entry name" value="Cytochrom_C"/>
    <property type="match status" value="1"/>
</dbReference>
<feature type="binding site" description="axial binding residue" evidence="20">
    <location>
        <position position="261"/>
    </location>
    <ligand>
        <name>heme c</name>
        <dbReference type="ChEBI" id="CHEBI:61717"/>
        <label>1</label>
    </ligand>
    <ligandPart>
        <name>Fe</name>
        <dbReference type="ChEBI" id="CHEBI:18248"/>
    </ligandPart>
</feature>
<dbReference type="RefSeq" id="WP_099247235.1">
    <property type="nucleotide sequence ID" value="NZ_FXXP01000002.1"/>
</dbReference>
<dbReference type="GO" id="GO:0009055">
    <property type="term" value="F:electron transfer activity"/>
    <property type="evidence" value="ECO:0007669"/>
    <property type="project" value="InterPro"/>
</dbReference>
<dbReference type="GO" id="GO:0016491">
    <property type="term" value="F:oxidoreductase activity"/>
    <property type="evidence" value="ECO:0007669"/>
    <property type="project" value="UniProtKB-KW"/>
</dbReference>
<dbReference type="Gene3D" id="6.10.280.130">
    <property type="match status" value="1"/>
</dbReference>
<protein>
    <recommendedName>
        <fullName evidence="19">Cbb3-type cytochrome c oxidase subunit</fullName>
    </recommendedName>
</protein>
<feature type="domain" description="Cytochrome c" evidence="23">
    <location>
        <begin position="105"/>
        <end position="196"/>
    </location>
</feature>
<keyword evidence="15 19" id="KW-0560">Oxidoreductase</keyword>
<keyword evidence="9 22" id="KW-0812">Transmembrane</keyword>
<evidence type="ECO:0000256" key="7">
    <source>
        <dbReference type="ARBA" id="ARBA00022617"/>
    </source>
</evidence>
<keyword evidence="11" id="KW-0677">Repeat</keyword>
<dbReference type="InterPro" id="IPR036909">
    <property type="entry name" value="Cyt_c-like_dom_sf"/>
</dbReference>
<keyword evidence="4 19" id="KW-0813">Transport</keyword>
<gene>
    <name evidence="24" type="primary">fixP</name>
    <name evidence="24" type="ORF">TRP8649_03446</name>
</gene>
<feature type="transmembrane region" description="Helical" evidence="22">
    <location>
        <begin position="32"/>
        <end position="50"/>
    </location>
</feature>
<name>A0A238JFZ7_9RHOB</name>
<evidence type="ECO:0000313" key="25">
    <source>
        <dbReference type="Proteomes" id="UP000225972"/>
    </source>
</evidence>
<keyword evidence="16 19" id="KW-0408">Iron</keyword>
<feature type="binding site" description="axial binding residue" evidence="20">
    <location>
        <position position="171"/>
    </location>
    <ligand>
        <name>heme c</name>
        <dbReference type="ChEBI" id="CHEBI:61717"/>
        <label>2</label>
    </ligand>
    <ligandPart>
        <name>Fe</name>
        <dbReference type="ChEBI" id="CHEBI:18248"/>
    </ligandPart>
</feature>
<reference evidence="25" key="1">
    <citation type="submission" date="2017-05" db="EMBL/GenBank/DDBJ databases">
        <authorList>
            <person name="Rodrigo-Torres L."/>
            <person name="Arahal R. D."/>
            <person name="Lucena T."/>
        </authorList>
    </citation>
    <scope>NUCLEOTIDE SEQUENCE [LARGE SCALE GENOMIC DNA]</scope>
    <source>
        <strain evidence="25">CECT 8649</strain>
    </source>
</reference>
<comment type="function">
    <text evidence="19">C-type cytochrome. Part of the cbb3-type cytochrome c oxidase complex.</text>
</comment>
<comment type="subcellular location">
    <subcellularLocation>
        <location evidence="1 19">Cell inner membrane</location>
    </subcellularLocation>
</comment>
<dbReference type="PANTHER" id="PTHR33751">
    <property type="entry name" value="CBB3-TYPE CYTOCHROME C OXIDASE SUBUNIT FIXP"/>
    <property type="match status" value="1"/>
</dbReference>
<dbReference type="InterPro" id="IPR009056">
    <property type="entry name" value="Cyt_c-like_dom"/>
</dbReference>
<dbReference type="PANTHER" id="PTHR33751:SF1">
    <property type="entry name" value="CBB3-TYPE CYTOCHROME C OXIDASE SUBUNIT FIXP"/>
    <property type="match status" value="1"/>
</dbReference>
<evidence type="ECO:0000256" key="12">
    <source>
        <dbReference type="ARBA" id="ARBA00022781"/>
    </source>
</evidence>
<evidence type="ECO:0000256" key="11">
    <source>
        <dbReference type="ARBA" id="ARBA00022737"/>
    </source>
</evidence>
<dbReference type="InterPro" id="IPR008168">
    <property type="entry name" value="Cyt_C_IC"/>
</dbReference>
<dbReference type="Proteomes" id="UP000225972">
    <property type="component" value="Unassembled WGS sequence"/>
</dbReference>
<dbReference type="InterPro" id="IPR004678">
    <property type="entry name" value="Cyt_c_oxidase_cbb3_su3"/>
</dbReference>
<feature type="binding site" description="covalent" evidence="21">
    <location>
        <position position="216"/>
    </location>
    <ligand>
        <name>heme c</name>
        <dbReference type="ChEBI" id="CHEBI:61717"/>
        <label>2</label>
    </ligand>
</feature>
<feature type="domain" description="Cytochrome c" evidence="23">
    <location>
        <begin position="203"/>
        <end position="284"/>
    </location>
</feature>
<evidence type="ECO:0000256" key="18">
    <source>
        <dbReference type="ARBA" id="ARBA00023136"/>
    </source>
</evidence>
<evidence type="ECO:0000256" key="3">
    <source>
        <dbReference type="ARBA" id="ARBA00006113"/>
    </source>
</evidence>
<dbReference type="EMBL" id="FXXP01000002">
    <property type="protein sequence ID" value="SMX29313.1"/>
    <property type="molecule type" value="Genomic_DNA"/>
</dbReference>
<evidence type="ECO:0000256" key="2">
    <source>
        <dbReference type="ARBA" id="ARBA00004673"/>
    </source>
</evidence>
<dbReference type="AlphaFoldDB" id="A0A238JFZ7"/>
<dbReference type="GO" id="GO:0005886">
    <property type="term" value="C:plasma membrane"/>
    <property type="evidence" value="ECO:0007669"/>
    <property type="project" value="UniProtKB-SubCell"/>
</dbReference>
<evidence type="ECO:0000256" key="10">
    <source>
        <dbReference type="ARBA" id="ARBA00022723"/>
    </source>
</evidence>
<keyword evidence="7 19" id="KW-0349">Heme</keyword>
<evidence type="ECO:0000256" key="22">
    <source>
        <dbReference type="SAM" id="Phobius"/>
    </source>
</evidence>
<dbReference type="GO" id="GO:1902600">
    <property type="term" value="P:proton transmembrane transport"/>
    <property type="evidence" value="ECO:0007669"/>
    <property type="project" value="UniProtKB-KW"/>
</dbReference>
<evidence type="ECO:0000256" key="9">
    <source>
        <dbReference type="ARBA" id="ARBA00022692"/>
    </source>
</evidence>
<feature type="binding site" description="axial binding residue" evidence="20">
    <location>
        <position position="124"/>
    </location>
    <ligand>
        <name>heme c</name>
        <dbReference type="ChEBI" id="CHEBI:61717"/>
        <label>1</label>
    </ligand>
    <ligandPart>
        <name>Fe</name>
        <dbReference type="ChEBI" id="CHEBI:18248"/>
    </ligandPart>
</feature>
<keyword evidence="25" id="KW-1185">Reference proteome</keyword>
<dbReference type="Pfam" id="PF14715">
    <property type="entry name" value="FixP_N"/>
    <property type="match status" value="1"/>
</dbReference>
<dbReference type="Pfam" id="PF13442">
    <property type="entry name" value="Cytochrome_CBB3"/>
    <property type="match status" value="1"/>
</dbReference>
<dbReference type="SUPFAM" id="SSF46626">
    <property type="entry name" value="Cytochrome c"/>
    <property type="match status" value="2"/>
</dbReference>
<dbReference type="Gene3D" id="1.10.760.10">
    <property type="entry name" value="Cytochrome c-like domain"/>
    <property type="match status" value="2"/>
</dbReference>
<evidence type="ECO:0000256" key="8">
    <source>
        <dbReference type="ARBA" id="ARBA00022660"/>
    </source>
</evidence>
<evidence type="ECO:0000256" key="1">
    <source>
        <dbReference type="ARBA" id="ARBA00004533"/>
    </source>
</evidence>
<evidence type="ECO:0000256" key="6">
    <source>
        <dbReference type="ARBA" id="ARBA00022519"/>
    </source>
</evidence>
<keyword evidence="13 19" id="KW-0249">Electron transport</keyword>
<comment type="similarity">
    <text evidence="3 19">Belongs to the CcoP / FixP family.</text>
</comment>
<evidence type="ECO:0000256" key="13">
    <source>
        <dbReference type="ARBA" id="ARBA00022982"/>
    </source>
</evidence>